<reference evidence="2" key="1">
    <citation type="submission" date="2023-04" db="EMBL/GenBank/DDBJ databases">
        <title>Four porcine-derived lactic acid bacteria strains analyses and their evaluation as potential probiotics based on genomics.</title>
        <authorList>
            <person name="Niu D."/>
        </authorList>
    </citation>
    <scope>NUCLEOTIDE SEQUENCE</scope>
    <source>
        <strain evidence="2">ZSA5</strain>
        <plasmid evidence="2">unnamed1</plasmid>
    </source>
</reference>
<dbReference type="RefSeq" id="WP_003708553.1">
    <property type="nucleotide sequence ID" value="NZ_CAKMBQ010000003.1"/>
</dbReference>
<dbReference type="EMBL" id="JAUIQT010000002">
    <property type="protein sequence ID" value="MDN4834443.1"/>
    <property type="molecule type" value="Genomic_DNA"/>
</dbReference>
<keyword evidence="2" id="KW-0614">Plasmid</keyword>
<name>A0AAW7N8H9_9LACO</name>
<dbReference type="Proteomes" id="UP001231316">
    <property type="component" value="Plasmid unnamed1"/>
</dbReference>
<organism evidence="1 3">
    <name type="scientific">Ligilactobacillus salivarius</name>
    <dbReference type="NCBI Taxonomy" id="1624"/>
    <lineage>
        <taxon>Bacteria</taxon>
        <taxon>Bacillati</taxon>
        <taxon>Bacillota</taxon>
        <taxon>Bacilli</taxon>
        <taxon>Lactobacillales</taxon>
        <taxon>Lactobacillaceae</taxon>
        <taxon>Ligilactobacillus</taxon>
    </lineage>
</organism>
<dbReference type="AlphaFoldDB" id="A0AAW7N8H9"/>
<gene>
    <name evidence="2" type="ORF">QFE45_10195</name>
    <name evidence="1" type="ORF">QYC35_09650</name>
</gene>
<evidence type="ECO:0000313" key="4">
    <source>
        <dbReference type="Proteomes" id="UP001231316"/>
    </source>
</evidence>
<geneLocation type="plasmid" evidence="2 4">
    <name>unnamed1</name>
</geneLocation>
<evidence type="ECO:0000313" key="1">
    <source>
        <dbReference type="EMBL" id="MDN4834443.1"/>
    </source>
</evidence>
<dbReference type="GeneID" id="89466659"/>
<dbReference type="EMBL" id="CP123972">
    <property type="protein sequence ID" value="WII29536.1"/>
    <property type="molecule type" value="Genomic_DNA"/>
</dbReference>
<evidence type="ECO:0000313" key="2">
    <source>
        <dbReference type="EMBL" id="WII29536.1"/>
    </source>
</evidence>
<accession>A0AAW7N8H9</accession>
<evidence type="ECO:0000313" key="3">
    <source>
        <dbReference type="Proteomes" id="UP001174888"/>
    </source>
</evidence>
<dbReference type="Proteomes" id="UP001174888">
    <property type="component" value="Unassembled WGS sequence"/>
</dbReference>
<proteinExistence type="predicted"/>
<protein>
    <recommendedName>
        <fullName evidence="5">Bacteriocin</fullName>
    </recommendedName>
</protein>
<reference evidence="1" key="2">
    <citation type="submission" date="2023-07" db="EMBL/GenBank/DDBJ databases">
        <title>Complete genome sequence of Ligilactobacillus salivarius SRCM217594 isolated from Gallus gallus domesticus feces.</title>
        <authorList>
            <person name="Yang H.-G."/>
            <person name="Ryu M.-S."/>
            <person name="Ha G.-S."/>
            <person name="Yang H.-J."/>
            <person name="Jeong D.-Y."/>
        </authorList>
    </citation>
    <scope>NUCLEOTIDE SEQUENCE</scope>
    <source>
        <strain evidence="1">SRCM217594</strain>
    </source>
</reference>
<evidence type="ECO:0008006" key="5">
    <source>
        <dbReference type="Google" id="ProtNLM"/>
    </source>
</evidence>
<sequence length="56" mass="6070">MNKKLNSIDEKDLVKIVGGGSPWSNLIVQGAVAVFKSGYRHRNDIKAGFSAGFYGK</sequence>